<keyword evidence="2" id="KW-1185">Reference proteome</keyword>
<proteinExistence type="predicted"/>
<accession>A0ACB8TJP4</accession>
<comment type="caution">
    <text evidence="1">The sequence shown here is derived from an EMBL/GenBank/DDBJ whole genome shotgun (WGS) entry which is preliminary data.</text>
</comment>
<evidence type="ECO:0000313" key="2">
    <source>
        <dbReference type="Proteomes" id="UP000814140"/>
    </source>
</evidence>
<keyword evidence="1" id="KW-0675">Receptor</keyword>
<evidence type="ECO:0000313" key="1">
    <source>
        <dbReference type="EMBL" id="KAI0068686.1"/>
    </source>
</evidence>
<reference evidence="1" key="1">
    <citation type="submission" date="2021-03" db="EMBL/GenBank/DDBJ databases">
        <authorList>
            <consortium name="DOE Joint Genome Institute"/>
            <person name="Ahrendt S."/>
            <person name="Looney B.P."/>
            <person name="Miyauchi S."/>
            <person name="Morin E."/>
            <person name="Drula E."/>
            <person name="Courty P.E."/>
            <person name="Chicoki N."/>
            <person name="Fauchery L."/>
            <person name="Kohler A."/>
            <person name="Kuo A."/>
            <person name="Labutti K."/>
            <person name="Pangilinan J."/>
            <person name="Lipzen A."/>
            <person name="Riley R."/>
            <person name="Andreopoulos W."/>
            <person name="He G."/>
            <person name="Johnson J."/>
            <person name="Barry K.W."/>
            <person name="Grigoriev I.V."/>
            <person name="Nagy L."/>
            <person name="Hibbett D."/>
            <person name="Henrissat B."/>
            <person name="Matheny P.B."/>
            <person name="Labbe J."/>
            <person name="Martin F."/>
        </authorList>
    </citation>
    <scope>NUCLEOTIDE SEQUENCE</scope>
    <source>
        <strain evidence="1">HHB10654</strain>
    </source>
</reference>
<dbReference type="Proteomes" id="UP000814140">
    <property type="component" value="Unassembled WGS sequence"/>
</dbReference>
<organism evidence="1 2">
    <name type="scientific">Artomyces pyxidatus</name>
    <dbReference type="NCBI Taxonomy" id="48021"/>
    <lineage>
        <taxon>Eukaryota</taxon>
        <taxon>Fungi</taxon>
        <taxon>Dikarya</taxon>
        <taxon>Basidiomycota</taxon>
        <taxon>Agaricomycotina</taxon>
        <taxon>Agaricomycetes</taxon>
        <taxon>Russulales</taxon>
        <taxon>Auriscalpiaceae</taxon>
        <taxon>Artomyces</taxon>
    </lineage>
</organism>
<name>A0ACB8TJP4_9AGAM</name>
<dbReference type="EMBL" id="MU277187">
    <property type="protein sequence ID" value="KAI0068686.1"/>
    <property type="molecule type" value="Genomic_DNA"/>
</dbReference>
<protein>
    <submittedName>
        <fullName evidence="1">Protein import receptor MAS20</fullName>
    </submittedName>
</protein>
<reference evidence="1" key="2">
    <citation type="journal article" date="2022" name="New Phytol.">
        <title>Evolutionary transition to the ectomycorrhizal habit in the genomes of a hyperdiverse lineage of mushroom-forming fungi.</title>
        <authorList>
            <person name="Looney B."/>
            <person name="Miyauchi S."/>
            <person name="Morin E."/>
            <person name="Drula E."/>
            <person name="Courty P.E."/>
            <person name="Kohler A."/>
            <person name="Kuo A."/>
            <person name="LaButti K."/>
            <person name="Pangilinan J."/>
            <person name="Lipzen A."/>
            <person name="Riley R."/>
            <person name="Andreopoulos W."/>
            <person name="He G."/>
            <person name="Johnson J."/>
            <person name="Nolan M."/>
            <person name="Tritt A."/>
            <person name="Barry K.W."/>
            <person name="Grigoriev I.V."/>
            <person name="Nagy L.G."/>
            <person name="Hibbett D."/>
            <person name="Henrissat B."/>
            <person name="Matheny P.B."/>
            <person name="Labbe J."/>
            <person name="Martin F.M."/>
        </authorList>
    </citation>
    <scope>NUCLEOTIDE SEQUENCE</scope>
    <source>
        <strain evidence="1">HHB10654</strain>
    </source>
</reference>
<sequence>MLSILTTSVEMTPHSAKSKEKKKVDKTVAQTPSTSDDPAAFAGTISEADVRAAMEKVKSEELPPSPEEKETFFMSQVGMGEQLCAQGPTYYIPAAMCFYRALRVYPSPVELIMIYQTTVPEPVFKVCILSFLHLFCSLSPEDRDGNDPVGRESTSLIGRS</sequence>
<gene>
    <name evidence="1" type="ORF">BV25DRAFT_25444</name>
</gene>